<dbReference type="Pfam" id="PF07103">
    <property type="entry name" value="DUF1365"/>
    <property type="match status" value="1"/>
</dbReference>
<dbReference type="InterPro" id="IPR010775">
    <property type="entry name" value="DUF1365"/>
</dbReference>
<evidence type="ECO:0000313" key="2">
    <source>
        <dbReference type="Proteomes" id="UP000640333"/>
    </source>
</evidence>
<dbReference type="EMBL" id="JADEYS010000002">
    <property type="protein sequence ID" value="MBE9396142.1"/>
    <property type="molecule type" value="Genomic_DNA"/>
</dbReference>
<protein>
    <submittedName>
        <fullName evidence="1">DUF1365 domain-containing protein</fullName>
    </submittedName>
</protein>
<accession>A0A8J7FA00</accession>
<sequence>MADLSSSLYEGVVMHHRFRPKKHRFIYRVFSLCLNLDELESLDEQHRLFSLNRFNLFSFHEKDHGRGTGKLRDQITEILVERGYNSATAHIRLLCYPRILGYTFNPLSVYFCYNSDAKLEIILYEVSNTFGQRHTYLLTAEQDKTGHVRQQCDKQMYVSPFMPMNTGYSFRILPPAQKVAVNIRQTERDSGKAVLHAMFSGKHASLTDAGLLKAFIRYPLMTLKVMTAIHWEALRLWRKNVKIQPRTPGEHYSISWQDKHGVIHHESH</sequence>
<dbReference type="Proteomes" id="UP000640333">
    <property type="component" value="Unassembled WGS sequence"/>
</dbReference>
<dbReference type="AlphaFoldDB" id="A0A8J7FA00"/>
<dbReference type="PANTHER" id="PTHR33973:SF4">
    <property type="entry name" value="OS07G0153300 PROTEIN"/>
    <property type="match status" value="1"/>
</dbReference>
<organism evidence="1 2">
    <name type="scientific">Pontibacterium sinense</name>
    <dbReference type="NCBI Taxonomy" id="2781979"/>
    <lineage>
        <taxon>Bacteria</taxon>
        <taxon>Pseudomonadati</taxon>
        <taxon>Pseudomonadota</taxon>
        <taxon>Gammaproteobacteria</taxon>
        <taxon>Oceanospirillales</taxon>
        <taxon>Oceanospirillaceae</taxon>
        <taxon>Pontibacterium</taxon>
    </lineage>
</organism>
<comment type="caution">
    <text evidence="1">The sequence shown here is derived from an EMBL/GenBank/DDBJ whole genome shotgun (WGS) entry which is preliminary data.</text>
</comment>
<evidence type="ECO:0000313" key="1">
    <source>
        <dbReference type="EMBL" id="MBE9396142.1"/>
    </source>
</evidence>
<name>A0A8J7FA00_9GAMM</name>
<gene>
    <name evidence="1" type="ORF">IOQ59_02580</name>
</gene>
<dbReference type="RefSeq" id="WP_193951698.1">
    <property type="nucleotide sequence ID" value="NZ_JADEYS010000002.1"/>
</dbReference>
<reference evidence="1" key="1">
    <citation type="submission" date="2020-10" db="EMBL/GenBank/DDBJ databases">
        <title>Bacterium isolated from coastal waters sediment.</title>
        <authorList>
            <person name="Chen R.-J."/>
            <person name="Lu D.-C."/>
            <person name="Zhu K.-L."/>
            <person name="Du Z.-J."/>
        </authorList>
    </citation>
    <scope>NUCLEOTIDE SEQUENCE</scope>
    <source>
        <strain evidence="1">N1Y112</strain>
    </source>
</reference>
<dbReference type="PANTHER" id="PTHR33973">
    <property type="entry name" value="OS07G0153300 PROTEIN"/>
    <property type="match status" value="1"/>
</dbReference>
<keyword evidence="2" id="KW-1185">Reference proteome</keyword>
<proteinExistence type="predicted"/>